<keyword evidence="4" id="KW-1185">Reference proteome</keyword>
<keyword evidence="2" id="KW-1133">Transmembrane helix</keyword>
<dbReference type="OrthoDB" id="670215at2"/>
<sequence>MSQPTTYEQLIAQKLHELPLPDQADAIWATIEHQLNIEMPNGPTSGSGGLNNSNWWMGGTLFILLTAIIIYFFIAKENPRINKSLKDKPAVFKQEQLLPNKPDTAILILTPADGKIPEGKSSTETATPEIQEDIKNPVNEVEAISPLQNIPSGPELRTRPADTVVSRKKPRGVKGITDADYRLTPSSKDSIRPKNE</sequence>
<accession>A0A1T5A5U8</accession>
<dbReference type="RefSeq" id="WP_079700834.1">
    <property type="nucleotide sequence ID" value="NZ_FUYR01000001.1"/>
</dbReference>
<keyword evidence="2" id="KW-0812">Transmembrane</keyword>
<gene>
    <name evidence="3" type="ORF">SAMN05661099_0338</name>
</gene>
<evidence type="ECO:0000313" key="4">
    <source>
        <dbReference type="Proteomes" id="UP000189981"/>
    </source>
</evidence>
<feature type="region of interest" description="Disordered" evidence="1">
    <location>
        <begin position="113"/>
        <end position="196"/>
    </location>
</feature>
<organism evidence="3 4">
    <name type="scientific">Daejeonella lutea</name>
    <dbReference type="NCBI Taxonomy" id="572036"/>
    <lineage>
        <taxon>Bacteria</taxon>
        <taxon>Pseudomonadati</taxon>
        <taxon>Bacteroidota</taxon>
        <taxon>Sphingobacteriia</taxon>
        <taxon>Sphingobacteriales</taxon>
        <taxon>Sphingobacteriaceae</taxon>
        <taxon>Daejeonella</taxon>
    </lineage>
</organism>
<proteinExistence type="predicted"/>
<dbReference type="EMBL" id="FUYR01000001">
    <property type="protein sequence ID" value="SKB30127.1"/>
    <property type="molecule type" value="Genomic_DNA"/>
</dbReference>
<dbReference type="Proteomes" id="UP000189981">
    <property type="component" value="Unassembled WGS sequence"/>
</dbReference>
<name>A0A1T5A5U8_9SPHI</name>
<evidence type="ECO:0000313" key="3">
    <source>
        <dbReference type="EMBL" id="SKB30127.1"/>
    </source>
</evidence>
<evidence type="ECO:0000256" key="1">
    <source>
        <dbReference type="SAM" id="MobiDB-lite"/>
    </source>
</evidence>
<dbReference type="AlphaFoldDB" id="A0A1T5A5U8"/>
<keyword evidence="2" id="KW-0472">Membrane</keyword>
<dbReference type="STRING" id="572036.SAMN05661099_0338"/>
<reference evidence="4" key="1">
    <citation type="submission" date="2017-02" db="EMBL/GenBank/DDBJ databases">
        <authorList>
            <person name="Varghese N."/>
            <person name="Submissions S."/>
        </authorList>
    </citation>
    <scope>NUCLEOTIDE SEQUENCE [LARGE SCALE GENOMIC DNA]</scope>
    <source>
        <strain evidence="4">DSM 22385</strain>
    </source>
</reference>
<protein>
    <submittedName>
        <fullName evidence="3">Uncharacterized protein</fullName>
    </submittedName>
</protein>
<feature type="transmembrane region" description="Helical" evidence="2">
    <location>
        <begin position="55"/>
        <end position="74"/>
    </location>
</feature>
<evidence type="ECO:0000256" key="2">
    <source>
        <dbReference type="SAM" id="Phobius"/>
    </source>
</evidence>